<evidence type="ECO:0000313" key="2">
    <source>
        <dbReference type="Proteomes" id="UP001219568"/>
    </source>
</evidence>
<name>A0AAD6II77_PENCN</name>
<dbReference type="EMBL" id="JAQJZL010000003">
    <property type="protein sequence ID" value="KAJ6047950.1"/>
    <property type="molecule type" value="Genomic_DNA"/>
</dbReference>
<protein>
    <submittedName>
        <fullName evidence="1">Uncharacterized protein</fullName>
    </submittedName>
</protein>
<accession>A0AAD6II77</accession>
<comment type="caution">
    <text evidence="1">The sequence shown here is derived from an EMBL/GenBank/DDBJ whole genome shotgun (WGS) entry which is preliminary data.</text>
</comment>
<evidence type="ECO:0000313" key="1">
    <source>
        <dbReference type="EMBL" id="KAJ6047950.1"/>
    </source>
</evidence>
<gene>
    <name evidence="1" type="ORF">N7460_004097</name>
</gene>
<keyword evidence="2" id="KW-1185">Reference proteome</keyword>
<proteinExistence type="predicted"/>
<reference evidence="1" key="2">
    <citation type="submission" date="2023-01" db="EMBL/GenBank/DDBJ databases">
        <authorList>
            <person name="Petersen C."/>
        </authorList>
    </citation>
    <scope>NUCLEOTIDE SEQUENCE</scope>
    <source>
        <strain evidence="1">IBT 15450</strain>
    </source>
</reference>
<sequence length="310" mass="36297">MVNLFQELHSWNQSFRVKLDLGVRGRRGDPAPEPHTEDWDGAGEYLWDYKDGRSFSTPPYRARFLSDMPDLASVPIRVSYQFIPKSLQVLDYEREKEENWKQTLSPLNVIPSGIDSMSINLRDLSVNLRELKFKNSALAYDFMCPLDGEGKPELGSLHWPHLKILEVEYVRPWLPSGEPTYHYTAEDQAEINQIDDWDWEICDLERGWLGPTERIEEHFHRLLISMGYAAQRMPSLKSLRFEIQSENEFILYFRNTADEITLGWECYPEYQPDERVAKAWNIDPDDSKVDFAYQYDASVALKSWPPEPHS</sequence>
<reference evidence="1" key="1">
    <citation type="journal article" date="2023" name="IMA Fungus">
        <title>Comparative genomic study of the Penicillium genus elucidates a diverse pangenome and 15 lateral gene transfer events.</title>
        <authorList>
            <person name="Petersen C."/>
            <person name="Sorensen T."/>
            <person name="Nielsen M.R."/>
            <person name="Sondergaard T.E."/>
            <person name="Sorensen J.L."/>
            <person name="Fitzpatrick D.A."/>
            <person name="Frisvad J.C."/>
            <person name="Nielsen K.L."/>
        </authorList>
    </citation>
    <scope>NUCLEOTIDE SEQUENCE</scope>
    <source>
        <strain evidence="1">IBT 15450</strain>
    </source>
</reference>
<organism evidence="1 2">
    <name type="scientific">Penicillium canescens</name>
    <dbReference type="NCBI Taxonomy" id="5083"/>
    <lineage>
        <taxon>Eukaryota</taxon>
        <taxon>Fungi</taxon>
        <taxon>Dikarya</taxon>
        <taxon>Ascomycota</taxon>
        <taxon>Pezizomycotina</taxon>
        <taxon>Eurotiomycetes</taxon>
        <taxon>Eurotiomycetidae</taxon>
        <taxon>Eurotiales</taxon>
        <taxon>Aspergillaceae</taxon>
        <taxon>Penicillium</taxon>
    </lineage>
</organism>
<dbReference type="AlphaFoldDB" id="A0AAD6II77"/>
<dbReference type="Proteomes" id="UP001219568">
    <property type="component" value="Unassembled WGS sequence"/>
</dbReference>